<gene>
    <name evidence="1" type="ORF">METZ01_LOCUS416392</name>
</gene>
<dbReference type="AlphaFoldDB" id="A0A382WZ92"/>
<organism evidence="1">
    <name type="scientific">marine metagenome</name>
    <dbReference type="NCBI Taxonomy" id="408172"/>
    <lineage>
        <taxon>unclassified sequences</taxon>
        <taxon>metagenomes</taxon>
        <taxon>ecological metagenomes</taxon>
    </lineage>
</organism>
<evidence type="ECO:0000313" key="1">
    <source>
        <dbReference type="EMBL" id="SVD63538.1"/>
    </source>
</evidence>
<reference evidence="1" key="1">
    <citation type="submission" date="2018-05" db="EMBL/GenBank/DDBJ databases">
        <authorList>
            <person name="Lanie J.A."/>
            <person name="Ng W.-L."/>
            <person name="Kazmierczak K.M."/>
            <person name="Andrzejewski T.M."/>
            <person name="Davidsen T.M."/>
            <person name="Wayne K.J."/>
            <person name="Tettelin H."/>
            <person name="Glass J.I."/>
            <person name="Rusch D."/>
            <person name="Podicherti R."/>
            <person name="Tsui H.-C.T."/>
            <person name="Winkler M.E."/>
        </authorList>
    </citation>
    <scope>NUCLEOTIDE SEQUENCE</scope>
</reference>
<sequence>MEDKTRRDGDPLEEIGPGMLQLNSAVRRIINATRL</sequence>
<protein>
    <submittedName>
        <fullName evidence="1">Uncharacterized protein</fullName>
    </submittedName>
</protein>
<proteinExistence type="predicted"/>
<dbReference type="EMBL" id="UINC01163299">
    <property type="protein sequence ID" value="SVD63538.1"/>
    <property type="molecule type" value="Genomic_DNA"/>
</dbReference>
<accession>A0A382WZ92</accession>
<feature type="non-terminal residue" evidence="1">
    <location>
        <position position="35"/>
    </location>
</feature>
<name>A0A382WZ92_9ZZZZ</name>